<gene>
    <name evidence="1" type="ORF">AWL63_18945</name>
</gene>
<sequence length="80" mass="8440">MSDQDYVRAVALVRAVELAHKRGATVSAMVAGLGPKAFMISAADIDGQLVCLTGYASRHYINPSAFLGIVTSEPLDSKTD</sequence>
<evidence type="ECO:0000313" key="2">
    <source>
        <dbReference type="Proteomes" id="UP000094256"/>
    </source>
</evidence>
<dbReference type="AlphaFoldDB" id="A0A1B3ZE50"/>
<dbReference type="EMBL" id="CP014168">
    <property type="protein sequence ID" value="AOH85707.1"/>
    <property type="molecule type" value="Genomic_DNA"/>
</dbReference>
<protein>
    <submittedName>
        <fullName evidence="1">Uncharacterized protein</fullName>
    </submittedName>
</protein>
<organism evidence="1 2">
    <name type="scientific">Sphingomonas panacis</name>
    <dbReference type="NCBI Taxonomy" id="1560345"/>
    <lineage>
        <taxon>Bacteria</taxon>
        <taxon>Pseudomonadati</taxon>
        <taxon>Pseudomonadota</taxon>
        <taxon>Alphaproteobacteria</taxon>
        <taxon>Sphingomonadales</taxon>
        <taxon>Sphingomonadaceae</taxon>
        <taxon>Sphingomonas</taxon>
    </lineage>
</organism>
<dbReference type="KEGG" id="span:AWL63_18945"/>
<keyword evidence="2" id="KW-1185">Reference proteome</keyword>
<dbReference type="Proteomes" id="UP000094256">
    <property type="component" value="Chromosome"/>
</dbReference>
<reference evidence="1 2" key="1">
    <citation type="submission" date="2016-01" db="EMBL/GenBank/DDBJ databases">
        <title>Complete genome and mega plasmid sequence of Sphingomonas panacis DCY99 elicits systemic resistance in rice to Xanthomonas oryzae.</title>
        <authorList>
            <person name="Kim Y.J."/>
            <person name="Yang D.C."/>
            <person name="Sing P."/>
        </authorList>
    </citation>
    <scope>NUCLEOTIDE SEQUENCE [LARGE SCALE GENOMIC DNA]</scope>
    <source>
        <strain evidence="1 2">DCY99</strain>
    </source>
</reference>
<evidence type="ECO:0000313" key="1">
    <source>
        <dbReference type="EMBL" id="AOH85707.1"/>
    </source>
</evidence>
<proteinExistence type="predicted"/>
<name>A0A1B3ZE50_9SPHN</name>
<accession>A0A1B3ZE50</accession>
<dbReference type="STRING" id="1560345.AWL63_18945"/>